<comment type="caution">
    <text evidence="1">The sequence shown here is derived from an EMBL/GenBank/DDBJ whole genome shotgun (WGS) entry which is preliminary data.</text>
</comment>
<proteinExistence type="predicted"/>
<sequence>MNDNAYSGLEVAVIGMACRFPQARNTQEFWEIIQQGKETVTSISHDELIKNNVDESIISDPNYVTYGSYLEDKQYFDASFFNYLPSEAKIMDPQMRIFHECVWEGLEDAGCNPSTYKGVIGLFAGAGNNYNWQSLSLIEQEKGDVDTFSAKHLTNRDFMNSKIAYKLNLNGPVVNIQTACSTSLVSIHLASRSLLLGECNVAVAGGVTLLSTLKTGYMYREGMILSSDGHCRAFDENANGTVFGEGAGVVVLKRLKNAIADGDVIHAIIKGSAINNDGTRKIGYTAPSIDGQVEVMQRAQKISKVLPSTIGYIEAHGTGTVLGDPIEFEALKQAYGKDRTITCSIGSVKANIGHLDNAAGVASFIKTVLILKHKKIPPLVNFVKPNPKMIVQGSAFYFNRELKDWYAQEVPRRAAVSSLGIGGTNAHMILEEYSLPPSQPSYRKYQLIILSAMTKNALENMIYRMSSCMVNMNNNDLGNTAYTLATGRKDFAYRRFMVCQNKENAVESLQSGLETYRDTMNNKKIIFMFPGQGSQYKDMGRELYNTEILFRKEIDKCISYIYKIYGITSNDKISSEEALYQFLNNPQYVQIAIFTFEYALGRYLINLGIKPDVMIGHSLGEYVAACISGVFTFEDAIRLLKERVRLVETLPKGNMLSVSMTRDEIDSILDKFNVSLAAINGECAYVFSGKPEVIAAVKKDLDDMNIPCNILPIDYAYHSHIMKDIFIGFRTVLKQINFNNPTIPYLSNVTGDYIQSDESYEDYWCKHMYYPVNYLGDIDKLLEHKENIWIEVGPGKILSHLVKQRIINNKELKVTNKLINLTRHPYEDINDQQHLLHSLGKLWASGIDINWEIFYSHETRKVISLPTYSFEKIAYPACGDPYIWLSKRMKMKELGKQQEISKWFYRPSWESKTLIPHSQQLSKKVNMLFGEDNSLSKGLIDRLRKNGEKVIHIVPGQKYKRISQEKYAINTSIKDDYSKLIDDMYLSQNIPDRIIHLGNTYSDTNRNIYEKIRTGFYSLINLVLEMDNKHILAGREIVIVTSDLHKVWGTEQVNPVKGLTLGYIKVLAQEYPSVNTYNVDISLDDNHELIVSNIYHEIKYNLDDKVIAYRYGKRWVQNYQPFVLNGGMNKPGRLEERGNYIIIGGLGRLGFILAKHLMTSYQSRVILFGRTPLSDLDEKKKKRLNQLRELGKESVIYQCGDISKIEDIKKCMDMVTDKFTTINGIIHGGGVVEGQSINKINKLEEDAYEEQFSAKLYGLMNLREAVSNREVDFCLIVSSLASVLGGLGYGAYAATNTFIDYAMQAIDEDHFIGINLEGLYFGMDSVNSEGYMINENEVINVMDMVMNSGIGPQIIVSSGSLEERVNKWVKQTEVFQKPDQQPEMIQERPDLSVDYNPPISHYEIELHKIWKSFFAIEQIGIDDDFFELGGDSLKAMTLSKSIYHQLGIEIPLDQFFNHPTIKELAYYIQHTTIPKDIVKVEERKLQYFNADDEQYIQEMIQNDMNIEAVYPLSHMQLTALNYNMMYSNKENSLQLVSWIMEDLDIERLQNAWDQVIDKHAILRTQFIWRKVTSPIQVIYKTVNWTLDLQDIREVEEDIEKKIGEYTQKIIKRGFKKIPYMDLVVMQVNDRKYKVIWWYKNLLFDGFSKSIILNDVMHYYNKDNKKMLYPKESLAYGQYIEWMYRQPEEEAEVYWQEHMKGYKATEIINKQNNHKVTQEAKLYHYTLTQEEKNKVQLFAKENKLSLNTLLTASWAILHSEHLAQHDILIGMLTSGRPLTLEGANNMVGLFTNILPIRVQVPEKISLSWLSDFQEKLLQSKKYEYVSIQNISKWGDIPNRVLQEAIYERTIVYVDYPSLNTVAVNNVSDYISYSGLIVPIRCILDGELNICIKYDGTLYTTKKVESISHKLVMILKQIIKL</sequence>
<evidence type="ECO:0000313" key="1">
    <source>
        <dbReference type="EMBL" id="GMQ63799.1"/>
    </source>
</evidence>
<reference evidence="1" key="1">
    <citation type="submission" date="2023-09" db="EMBL/GenBank/DDBJ databases">
        <title>Vallitalea sediminicola and Vallitalea maricola sp. nov., anaerobic bacteria isolated from marine sediment.</title>
        <authorList>
            <person name="Hirano S."/>
            <person name="Maeda A."/>
            <person name="Terahara T."/>
            <person name="Mori K."/>
            <person name="Hamada M."/>
            <person name="Matsumoto R."/>
            <person name="Kobayashi T."/>
        </authorList>
    </citation>
    <scope>NUCLEOTIDE SEQUENCE</scope>
    <source>
        <strain evidence="1">AN17-2</strain>
    </source>
</reference>
<evidence type="ECO:0000313" key="2">
    <source>
        <dbReference type="Proteomes" id="UP001374599"/>
    </source>
</evidence>
<accession>A0ACB5ULG1</accession>
<organism evidence="1 2">
    <name type="scientific">Vallitalea maricola</name>
    <dbReference type="NCBI Taxonomy" id="3074433"/>
    <lineage>
        <taxon>Bacteria</taxon>
        <taxon>Bacillati</taxon>
        <taxon>Bacillota</taxon>
        <taxon>Clostridia</taxon>
        <taxon>Lachnospirales</taxon>
        <taxon>Vallitaleaceae</taxon>
        <taxon>Vallitalea</taxon>
    </lineage>
</organism>
<gene>
    <name evidence="1" type="ORF">AN2V17_30340</name>
</gene>
<dbReference type="EMBL" id="BTPU01000052">
    <property type="protein sequence ID" value="GMQ63799.1"/>
    <property type="molecule type" value="Genomic_DNA"/>
</dbReference>
<keyword evidence="2" id="KW-1185">Reference proteome</keyword>
<name>A0ACB5ULG1_9FIRM</name>
<protein>
    <submittedName>
        <fullName evidence="1">Uncharacterized protein</fullName>
    </submittedName>
</protein>
<dbReference type="Proteomes" id="UP001374599">
    <property type="component" value="Unassembled WGS sequence"/>
</dbReference>